<dbReference type="InterPro" id="IPR000160">
    <property type="entry name" value="GGDEF_dom"/>
</dbReference>
<dbReference type="Gene3D" id="3.30.70.270">
    <property type="match status" value="1"/>
</dbReference>
<keyword evidence="4" id="KW-1133">Transmembrane helix</keyword>
<dbReference type="CDD" id="cd01949">
    <property type="entry name" value="GGDEF"/>
    <property type="match status" value="1"/>
</dbReference>
<evidence type="ECO:0000259" key="6">
    <source>
        <dbReference type="PROSITE" id="PS50887"/>
    </source>
</evidence>
<sequence>MARIHSLRTRLSIIFVIFSFLAISLLSLIIGQRAVKQVEQEIGGSLGETAHLMADKLDHYMWSRYGETQILANLNELQHPEKPEKISILINQLKDTFPTFSWIGYTDPKGTVLASSNDILKGVDISERPVYKNALEQPFIGDVHEAVLLADLLPNPSGEQMKFVDISTPVKNSDGDLVGVLAAHLSWDWLKEVRTSMEETLSNRKEVEFFIVSPLKSDIVLGPEQMLGMELQTTSIELAGQGQNGWTREKWADGKEYLTGYVTAAGYEEYPGLGWTILVRQPVEEAYAPVRELMRYFILTGVILVILAAFVGRILAGWMTRPLKRITQVADRLRAGENVEIPEYKGISEIEILSDSLQKLVTDLTTTESALHMAQNKAQHDRLTGLPNRYGLDVFLEETETEKQVVTILFLDLDGFKNVNDTFGHAAGDQLLKLVAERLQTLVSPGELVARIGGDEFVVVLSEERDPVTNGLSVGNRVIQTINEPFQLKEGVVSVGCSVGSAVWRSGEDDIRDVIRQADEALYQAKRSGKNRVVTNDSV</sequence>
<keyword evidence="4" id="KW-0812">Transmembrane</keyword>
<dbReference type="InterPro" id="IPR003660">
    <property type="entry name" value="HAMP_dom"/>
</dbReference>
<evidence type="ECO:0000256" key="1">
    <source>
        <dbReference type="ARBA" id="ARBA00004236"/>
    </source>
</evidence>
<gene>
    <name evidence="7" type="ORF">H9659_07355</name>
</gene>
<reference evidence="7 8" key="1">
    <citation type="submission" date="2020-08" db="EMBL/GenBank/DDBJ databases">
        <title>A Genomic Blueprint of the Chicken Gut Microbiome.</title>
        <authorList>
            <person name="Gilroy R."/>
            <person name="Ravi A."/>
            <person name="Getino M."/>
            <person name="Pursley I."/>
            <person name="Horton D.L."/>
            <person name="Alikhan N.-F."/>
            <person name="Baker D."/>
            <person name="Gharbi K."/>
            <person name="Hall N."/>
            <person name="Watson M."/>
            <person name="Adriaenssens E.M."/>
            <person name="Foster-Nyarko E."/>
            <person name="Jarju S."/>
            <person name="Secka A."/>
            <person name="Antonio M."/>
            <person name="Oren A."/>
            <person name="Chaudhuri R."/>
            <person name="La Ragione R.M."/>
            <person name="Hildebrand F."/>
            <person name="Pallen M.J."/>
        </authorList>
    </citation>
    <scope>NUCLEOTIDE SEQUENCE [LARGE SCALE GENOMIC DNA]</scope>
    <source>
        <strain evidence="7 8">Sa3CUA8</strain>
    </source>
</reference>
<name>A0ABR8PJ09_9BACL</name>
<dbReference type="InterPro" id="IPR052163">
    <property type="entry name" value="DGC-Regulatory_Protein"/>
</dbReference>
<evidence type="ECO:0000256" key="4">
    <source>
        <dbReference type="SAM" id="Phobius"/>
    </source>
</evidence>
<feature type="transmembrane region" description="Helical" evidence="4">
    <location>
        <begin position="12"/>
        <end position="31"/>
    </location>
</feature>
<evidence type="ECO:0000313" key="7">
    <source>
        <dbReference type="EMBL" id="MBD7908140.1"/>
    </source>
</evidence>
<feature type="transmembrane region" description="Helical" evidence="4">
    <location>
        <begin position="296"/>
        <end position="316"/>
    </location>
</feature>
<evidence type="ECO:0000259" key="5">
    <source>
        <dbReference type="PROSITE" id="PS50885"/>
    </source>
</evidence>
<dbReference type="Proteomes" id="UP000659496">
    <property type="component" value="Unassembled WGS sequence"/>
</dbReference>
<dbReference type="PROSITE" id="PS50887">
    <property type="entry name" value="GGDEF"/>
    <property type="match status" value="1"/>
</dbReference>
<dbReference type="Pfam" id="PF00990">
    <property type="entry name" value="GGDEF"/>
    <property type="match status" value="1"/>
</dbReference>
<dbReference type="PANTHER" id="PTHR46663:SF2">
    <property type="entry name" value="GGDEF DOMAIN-CONTAINING PROTEIN"/>
    <property type="match status" value="1"/>
</dbReference>
<dbReference type="NCBIfam" id="TIGR00254">
    <property type="entry name" value="GGDEF"/>
    <property type="match status" value="1"/>
</dbReference>
<dbReference type="SMART" id="SM00304">
    <property type="entry name" value="HAMP"/>
    <property type="match status" value="1"/>
</dbReference>
<dbReference type="SUPFAM" id="SSF55073">
    <property type="entry name" value="Nucleotide cyclase"/>
    <property type="match status" value="1"/>
</dbReference>
<dbReference type="EMBL" id="JACSQY010000004">
    <property type="protein sequence ID" value="MBD7908140.1"/>
    <property type="molecule type" value="Genomic_DNA"/>
</dbReference>
<evidence type="ECO:0000313" key="8">
    <source>
        <dbReference type="Proteomes" id="UP000659496"/>
    </source>
</evidence>
<proteinExistence type="predicted"/>
<keyword evidence="8" id="KW-1185">Reference proteome</keyword>
<evidence type="ECO:0000256" key="2">
    <source>
        <dbReference type="ARBA" id="ARBA00022475"/>
    </source>
</evidence>
<dbReference type="InterPro" id="IPR029787">
    <property type="entry name" value="Nucleotide_cyclase"/>
</dbReference>
<feature type="domain" description="GGDEF" evidence="6">
    <location>
        <begin position="404"/>
        <end position="538"/>
    </location>
</feature>
<dbReference type="PANTHER" id="PTHR46663">
    <property type="entry name" value="DIGUANYLATE CYCLASE DGCT-RELATED"/>
    <property type="match status" value="1"/>
</dbReference>
<comment type="subcellular location">
    <subcellularLocation>
        <location evidence="1">Cell membrane</location>
    </subcellularLocation>
</comment>
<dbReference type="CDD" id="cd12914">
    <property type="entry name" value="PDC1_DGC_like"/>
    <property type="match status" value="1"/>
</dbReference>
<dbReference type="Gene3D" id="3.30.450.20">
    <property type="entry name" value="PAS domain"/>
    <property type="match status" value="1"/>
</dbReference>
<feature type="domain" description="HAMP" evidence="5">
    <location>
        <begin position="317"/>
        <end position="369"/>
    </location>
</feature>
<accession>A0ABR8PJ09</accession>
<dbReference type="SMART" id="SM00267">
    <property type="entry name" value="GGDEF"/>
    <property type="match status" value="1"/>
</dbReference>
<keyword evidence="3 4" id="KW-0472">Membrane</keyword>
<keyword evidence="2" id="KW-1003">Cell membrane</keyword>
<dbReference type="InterPro" id="IPR043128">
    <property type="entry name" value="Rev_trsase/Diguanyl_cyclase"/>
</dbReference>
<dbReference type="Pfam" id="PF00672">
    <property type="entry name" value="HAMP"/>
    <property type="match status" value="1"/>
</dbReference>
<dbReference type="PROSITE" id="PS50885">
    <property type="entry name" value="HAMP"/>
    <property type="match status" value="1"/>
</dbReference>
<organism evidence="7 8">
    <name type="scientific">Sporosarcina gallistercoris</name>
    <dbReference type="NCBI Taxonomy" id="2762245"/>
    <lineage>
        <taxon>Bacteria</taxon>
        <taxon>Bacillati</taxon>
        <taxon>Bacillota</taxon>
        <taxon>Bacilli</taxon>
        <taxon>Bacillales</taxon>
        <taxon>Caryophanaceae</taxon>
        <taxon>Sporosarcina</taxon>
    </lineage>
</organism>
<evidence type="ECO:0000256" key="3">
    <source>
        <dbReference type="ARBA" id="ARBA00023136"/>
    </source>
</evidence>
<protein>
    <submittedName>
        <fullName evidence="7">Diguanylate cyclase</fullName>
    </submittedName>
</protein>
<comment type="caution">
    <text evidence="7">The sequence shown here is derived from an EMBL/GenBank/DDBJ whole genome shotgun (WGS) entry which is preliminary data.</text>
</comment>
<dbReference type="Gene3D" id="6.10.340.10">
    <property type="match status" value="1"/>
</dbReference>